<keyword evidence="1" id="KW-0479">Metal-binding</keyword>
<keyword evidence="2" id="KW-0812">Transmembrane</keyword>
<evidence type="ECO:0000256" key="2">
    <source>
        <dbReference type="SAM" id="Phobius"/>
    </source>
</evidence>
<dbReference type="Gene3D" id="3.30.40.10">
    <property type="entry name" value="Zinc/RING finger domain, C3HC4 (zinc finger)"/>
    <property type="match status" value="1"/>
</dbReference>
<dbReference type="InterPro" id="IPR001841">
    <property type="entry name" value="Znf_RING"/>
</dbReference>
<feature type="transmembrane region" description="Helical" evidence="2">
    <location>
        <begin position="125"/>
        <end position="143"/>
    </location>
</feature>
<gene>
    <name evidence="4" type="ORF">FGO68_gene7690</name>
</gene>
<comment type="caution">
    <text evidence="4">The sequence shown here is derived from an EMBL/GenBank/DDBJ whole genome shotgun (WGS) entry which is preliminary data.</text>
</comment>
<dbReference type="PROSITE" id="PS50089">
    <property type="entry name" value="ZF_RING_2"/>
    <property type="match status" value="1"/>
</dbReference>
<name>A0A8J8NMR0_HALGN</name>
<dbReference type="SUPFAM" id="SSF57850">
    <property type="entry name" value="RING/U-box"/>
    <property type="match status" value="1"/>
</dbReference>
<dbReference type="Proteomes" id="UP000785679">
    <property type="component" value="Unassembled WGS sequence"/>
</dbReference>
<keyword evidence="1" id="KW-0862">Zinc</keyword>
<feature type="transmembrane region" description="Helical" evidence="2">
    <location>
        <begin position="82"/>
        <end position="105"/>
    </location>
</feature>
<evidence type="ECO:0000256" key="1">
    <source>
        <dbReference type="PROSITE-ProRule" id="PRU00175"/>
    </source>
</evidence>
<sequence>MFATPLLTQESLSPQLSTTRNSQISEQGGIRVIGKIKIHRSLIGQQQYGPTVGIRGVGANGNGASGNSTTLNRLSVLDFIELHAYSSLLMIFAFIITMAVVSMAFGNTPKTPPKDSSSPSFFIEYLISIILVPIAETLLELMLKNKLFSPHHASTQPLLHTRTFLIRRVHTSRNAQAVWRTDIHTFQMITLKRHECTLFGLYLTVFAHGLAGVVYVYMIPSSQQAVSNFQTQNMELFCLMCIYMFSSIIAPPLKLLRYFYLFRYLPSHYSKLQRLQSSPPHSIEYELDVHTGNTDAELSCVMCMQEIKQCQGFVELPCRCGTAYHAGCVERWFNGQGHLNCPGCMKMIMGRQRGNNYLPRIEE</sequence>
<dbReference type="AlphaFoldDB" id="A0A8J8NMR0"/>
<protein>
    <recommendedName>
        <fullName evidence="3">RING-type domain-containing protein</fullName>
    </recommendedName>
</protein>
<keyword evidence="2" id="KW-0472">Membrane</keyword>
<evidence type="ECO:0000259" key="3">
    <source>
        <dbReference type="PROSITE" id="PS50089"/>
    </source>
</evidence>
<feature type="transmembrane region" description="Helical" evidence="2">
    <location>
        <begin position="234"/>
        <end position="253"/>
    </location>
</feature>
<organism evidence="4 5">
    <name type="scientific">Halteria grandinella</name>
    <dbReference type="NCBI Taxonomy" id="5974"/>
    <lineage>
        <taxon>Eukaryota</taxon>
        <taxon>Sar</taxon>
        <taxon>Alveolata</taxon>
        <taxon>Ciliophora</taxon>
        <taxon>Intramacronucleata</taxon>
        <taxon>Spirotrichea</taxon>
        <taxon>Stichotrichia</taxon>
        <taxon>Sporadotrichida</taxon>
        <taxon>Halteriidae</taxon>
        <taxon>Halteria</taxon>
    </lineage>
</organism>
<evidence type="ECO:0000313" key="4">
    <source>
        <dbReference type="EMBL" id="TNV77355.1"/>
    </source>
</evidence>
<feature type="transmembrane region" description="Helical" evidence="2">
    <location>
        <begin position="198"/>
        <end position="219"/>
    </location>
</feature>
<feature type="domain" description="RING-type" evidence="3">
    <location>
        <begin position="300"/>
        <end position="344"/>
    </location>
</feature>
<accession>A0A8J8NMR0</accession>
<keyword evidence="1" id="KW-0863">Zinc-finger</keyword>
<dbReference type="CDD" id="cd16448">
    <property type="entry name" value="RING-H2"/>
    <property type="match status" value="1"/>
</dbReference>
<reference evidence="4" key="1">
    <citation type="submission" date="2019-06" db="EMBL/GenBank/DDBJ databases">
        <authorList>
            <person name="Zheng W."/>
        </authorList>
    </citation>
    <scope>NUCLEOTIDE SEQUENCE</scope>
    <source>
        <strain evidence="4">QDHG01</strain>
    </source>
</reference>
<proteinExistence type="predicted"/>
<keyword evidence="2" id="KW-1133">Transmembrane helix</keyword>
<dbReference type="GO" id="GO:0008270">
    <property type="term" value="F:zinc ion binding"/>
    <property type="evidence" value="ECO:0007669"/>
    <property type="project" value="UniProtKB-KW"/>
</dbReference>
<evidence type="ECO:0000313" key="5">
    <source>
        <dbReference type="Proteomes" id="UP000785679"/>
    </source>
</evidence>
<dbReference type="EMBL" id="RRYP01012051">
    <property type="protein sequence ID" value="TNV77355.1"/>
    <property type="molecule type" value="Genomic_DNA"/>
</dbReference>
<keyword evidence="5" id="KW-1185">Reference proteome</keyword>
<dbReference type="InterPro" id="IPR013083">
    <property type="entry name" value="Znf_RING/FYVE/PHD"/>
</dbReference>